<dbReference type="RefSeq" id="WP_039347051.1">
    <property type="nucleotide sequence ID" value="NZ_FOLA01000001.1"/>
</dbReference>
<evidence type="ECO:0000256" key="3">
    <source>
        <dbReference type="ARBA" id="ARBA00022679"/>
    </source>
</evidence>
<dbReference type="InterPro" id="IPR015424">
    <property type="entry name" value="PyrdxlP-dep_Trfase"/>
</dbReference>
<evidence type="ECO:0000259" key="6">
    <source>
        <dbReference type="Pfam" id="PF00155"/>
    </source>
</evidence>
<dbReference type="SUPFAM" id="SSF53383">
    <property type="entry name" value="PLP-dependent transferases"/>
    <property type="match status" value="1"/>
</dbReference>
<name>A0A0C1FR37_9FLAO</name>
<reference evidence="7 8" key="1">
    <citation type="submission" date="2014-10" db="EMBL/GenBank/DDBJ databases">
        <title>Kaistella jeonii genome.</title>
        <authorList>
            <person name="Clayton J.T."/>
            <person name="Newman J.D."/>
        </authorList>
    </citation>
    <scope>NUCLEOTIDE SEQUENCE [LARGE SCALE GENOMIC DNA]</scope>
    <source>
        <strain evidence="7 8">DSM 17048</strain>
    </source>
</reference>
<accession>A0A0C1FR37</accession>
<evidence type="ECO:0000313" key="8">
    <source>
        <dbReference type="Proteomes" id="UP000031473"/>
    </source>
</evidence>
<proteinExistence type="inferred from homology"/>
<dbReference type="OrthoDB" id="9807157at2"/>
<dbReference type="GO" id="GO:0030170">
    <property type="term" value="F:pyridoxal phosphate binding"/>
    <property type="evidence" value="ECO:0007669"/>
    <property type="project" value="InterPro"/>
</dbReference>
<dbReference type="PANTHER" id="PTHR13693">
    <property type="entry name" value="CLASS II AMINOTRANSFERASE/8-AMINO-7-OXONONANOATE SYNTHASE"/>
    <property type="match status" value="1"/>
</dbReference>
<dbReference type="STRING" id="266749.SAMN05421876_101512"/>
<dbReference type="Proteomes" id="UP000031473">
    <property type="component" value="Unassembled WGS sequence"/>
</dbReference>
<evidence type="ECO:0000256" key="4">
    <source>
        <dbReference type="ARBA" id="ARBA00022898"/>
    </source>
</evidence>
<keyword evidence="4 5" id="KW-0663">Pyridoxal phosphate</keyword>
<comment type="pathway">
    <text evidence="2">Lipid metabolism.</text>
</comment>
<organism evidence="7 8">
    <name type="scientific">Kaistella jeonii</name>
    <dbReference type="NCBI Taxonomy" id="266749"/>
    <lineage>
        <taxon>Bacteria</taxon>
        <taxon>Pseudomonadati</taxon>
        <taxon>Bacteroidota</taxon>
        <taxon>Flavobacteriia</taxon>
        <taxon>Flavobacteriales</taxon>
        <taxon>Weeksellaceae</taxon>
        <taxon>Chryseobacterium group</taxon>
        <taxon>Kaistella</taxon>
    </lineage>
</organism>
<dbReference type="Gene3D" id="3.40.640.10">
    <property type="entry name" value="Type I PLP-dependent aspartate aminotransferase-like (Major domain)"/>
    <property type="match status" value="1"/>
</dbReference>
<comment type="caution">
    <text evidence="7">The sequence shown here is derived from an EMBL/GenBank/DDBJ whole genome shotgun (WGS) entry which is preliminary data.</text>
</comment>
<feature type="domain" description="Aminotransferase class I/classII large" evidence="6">
    <location>
        <begin position="45"/>
        <end position="393"/>
    </location>
</feature>
<dbReference type="InterPro" id="IPR004839">
    <property type="entry name" value="Aminotransferase_I/II_large"/>
</dbReference>
<dbReference type="EMBL" id="JSYL01000001">
    <property type="protein sequence ID" value="KIA90354.1"/>
    <property type="molecule type" value="Genomic_DNA"/>
</dbReference>
<keyword evidence="3" id="KW-0808">Transferase</keyword>
<dbReference type="InterPro" id="IPR001917">
    <property type="entry name" value="Aminotrans_II_pyridoxalP_BS"/>
</dbReference>
<dbReference type="GO" id="GO:0016740">
    <property type="term" value="F:transferase activity"/>
    <property type="evidence" value="ECO:0007669"/>
    <property type="project" value="UniProtKB-KW"/>
</dbReference>
<dbReference type="InterPro" id="IPR050087">
    <property type="entry name" value="AON_synthase_class-II"/>
</dbReference>
<protein>
    <submittedName>
        <fullName evidence="7">8-amino-7-oxononanoate synthase</fullName>
    </submittedName>
</protein>
<dbReference type="InterPro" id="IPR015422">
    <property type="entry name" value="PyrdxlP-dep_Trfase_small"/>
</dbReference>
<comment type="similarity">
    <text evidence="5">Belongs to the class-II pyridoxal-phosphate-dependent aminotransferase family.</text>
</comment>
<gene>
    <name evidence="7" type="ORF">OA86_00135</name>
</gene>
<dbReference type="Pfam" id="PF00155">
    <property type="entry name" value="Aminotran_1_2"/>
    <property type="match status" value="1"/>
</dbReference>
<comment type="cofactor">
    <cofactor evidence="1 5">
        <name>pyridoxal 5'-phosphate</name>
        <dbReference type="ChEBI" id="CHEBI:597326"/>
    </cofactor>
</comment>
<evidence type="ECO:0000256" key="2">
    <source>
        <dbReference type="ARBA" id="ARBA00005189"/>
    </source>
</evidence>
<evidence type="ECO:0000256" key="5">
    <source>
        <dbReference type="RuleBase" id="RU003693"/>
    </source>
</evidence>
<evidence type="ECO:0000313" key="7">
    <source>
        <dbReference type="EMBL" id="KIA90354.1"/>
    </source>
</evidence>
<keyword evidence="8" id="KW-1185">Reference proteome</keyword>
<evidence type="ECO:0000256" key="1">
    <source>
        <dbReference type="ARBA" id="ARBA00001933"/>
    </source>
</evidence>
<dbReference type="AlphaFoldDB" id="A0A0C1FR37"/>
<dbReference type="InterPro" id="IPR015421">
    <property type="entry name" value="PyrdxlP-dep_Trfase_major"/>
</dbReference>
<dbReference type="PROSITE" id="PS00599">
    <property type="entry name" value="AA_TRANSFER_CLASS_2"/>
    <property type="match status" value="1"/>
</dbReference>
<sequence>MTDIFDRLRGNPGPLGQFADYAEGYFVFPKLEGPIGPRMRFQGREVIFWSANDYLGLCNHPEVLEADAKAAAQYGMFYPMGARAMSGETEEHQQLERELAEFVDKEAAYLLNFGYQGMVSTIDALVGRHDVIVYDSDSHACIVDGVRLHMGKSFTYKHNDIESLEKNLVRATKVAQEQGGGILVVTEGVFGMRGLQGKIKEICDLKSKYSFRLLVDDAHGFGTLGKTGAGVGEEQDCQDQIDVYFSTFAKSMAGFGAFIAGDADIIRILKYNLRSQIFAKSLTMPMVIGGLKRLDLLRTRPEIKAKLWENVHKLQNGLVERGFNIGGSNTCVTPVMMEGSTVEATLLSRDLRENFGIFTSVVIYPVIPKGMILLRLIPTASHTDSEINETLAAFEEIQKKLVSGFYKEQEKKLLEEKNLQFKDR</sequence>
<dbReference type="Gene3D" id="3.90.1150.10">
    <property type="entry name" value="Aspartate Aminotransferase, domain 1"/>
    <property type="match status" value="1"/>
</dbReference>